<feature type="transmembrane region" description="Helical" evidence="1">
    <location>
        <begin position="134"/>
        <end position="153"/>
    </location>
</feature>
<evidence type="ECO:0000313" key="3">
    <source>
        <dbReference type="EMBL" id="QGR17447.1"/>
    </source>
</evidence>
<dbReference type="EMBL" id="JACHFY010000005">
    <property type="protein sequence ID" value="MBB5253528.1"/>
    <property type="molecule type" value="Genomic_DNA"/>
</dbReference>
<evidence type="ECO:0000256" key="1">
    <source>
        <dbReference type="SAM" id="Phobius"/>
    </source>
</evidence>
<gene>
    <name evidence="3" type="ORF">D1869_09755</name>
    <name evidence="2" type="ORF">HNQ62_001297</name>
</gene>
<dbReference type="RefSeq" id="WP_156014932.1">
    <property type="nucleotide sequence ID" value="NZ_CP045484.1"/>
</dbReference>
<accession>A0A650CIU3</accession>
<dbReference type="OrthoDB" id="43164at2157"/>
<evidence type="ECO:0000313" key="2">
    <source>
        <dbReference type="EMBL" id="MBB5253528.1"/>
    </source>
</evidence>
<dbReference type="Proteomes" id="UP000582213">
    <property type="component" value="Unassembled WGS sequence"/>
</dbReference>
<dbReference type="Proteomes" id="UP000427373">
    <property type="component" value="Chromosome"/>
</dbReference>
<protein>
    <recommendedName>
        <fullName evidence="6">DUF981 family protein</fullName>
    </recommendedName>
</protein>
<dbReference type="GeneID" id="42801530"/>
<evidence type="ECO:0000313" key="5">
    <source>
        <dbReference type="Proteomes" id="UP000582213"/>
    </source>
</evidence>
<evidence type="ECO:0000313" key="4">
    <source>
        <dbReference type="Proteomes" id="UP000427373"/>
    </source>
</evidence>
<organism evidence="3 4">
    <name type="scientific">Sulfurisphaera ohwakuensis</name>
    <dbReference type="NCBI Taxonomy" id="69656"/>
    <lineage>
        <taxon>Archaea</taxon>
        <taxon>Thermoproteota</taxon>
        <taxon>Thermoprotei</taxon>
        <taxon>Sulfolobales</taxon>
        <taxon>Sulfolobaceae</taxon>
        <taxon>Sulfurisphaera</taxon>
    </lineage>
</organism>
<keyword evidence="4" id="KW-1185">Reference proteome</keyword>
<sequence>MNDAMIWATITLVLSILLTYFTGMRYFKSRNVMWLFWFLGFILFVVASICQEFFAFNIGGYLLSAIYVFAVAELVIVLSLGSIQQAPKKWINAYYGYSFLSTILLIISIVTQRFNVVENGLPINFPGSVMATSSMGTIVATGIILFFAARALLFKGNKLKMISVILGVVILGFGGTLVAAGFVVALYLSEIIGMSLFLYGIM</sequence>
<feature type="transmembrane region" description="Helical" evidence="1">
    <location>
        <begin position="93"/>
        <end position="114"/>
    </location>
</feature>
<keyword evidence="1" id="KW-0812">Transmembrane</keyword>
<dbReference type="AlphaFoldDB" id="A0A650CIU3"/>
<proteinExistence type="predicted"/>
<feature type="transmembrane region" description="Helical" evidence="1">
    <location>
        <begin position="6"/>
        <end position="27"/>
    </location>
</feature>
<reference evidence="2 5" key="2">
    <citation type="submission" date="2020-08" db="EMBL/GenBank/DDBJ databases">
        <title>Genomic Encyclopedia of Type Strains, Phase IV (KMG-IV): sequencing the most valuable type-strain genomes for metagenomic binning, comparative biology and taxonomic classification.</title>
        <authorList>
            <person name="Goeker M."/>
        </authorList>
    </citation>
    <scope>NUCLEOTIDE SEQUENCE [LARGE SCALE GENOMIC DNA]</scope>
    <source>
        <strain evidence="2 5">DSM 12421</strain>
    </source>
</reference>
<feature type="transmembrane region" description="Helical" evidence="1">
    <location>
        <begin position="165"/>
        <end position="188"/>
    </location>
</feature>
<feature type="transmembrane region" description="Helical" evidence="1">
    <location>
        <begin position="60"/>
        <end position="81"/>
    </location>
</feature>
<evidence type="ECO:0008006" key="6">
    <source>
        <dbReference type="Google" id="ProtNLM"/>
    </source>
</evidence>
<reference evidence="3 4" key="1">
    <citation type="submission" date="2019-10" db="EMBL/GenBank/DDBJ databases">
        <title>Genome Sequences from Six Type Strain Members of the Archaeal Family Sulfolobaceae: Acidianus ambivalens, Acidianus infernus, Metallosphaera prunae, Stygiolobus azoricus, Sulfolobus metallicus, and Sulfurisphaera ohwakuensis.</title>
        <authorList>
            <person name="Counts J.A."/>
            <person name="Kelly R.M."/>
        </authorList>
    </citation>
    <scope>NUCLEOTIDE SEQUENCE [LARGE SCALE GENOMIC DNA]</scope>
    <source>
        <strain evidence="3 4">TA-1</strain>
    </source>
</reference>
<keyword evidence="1" id="KW-1133">Transmembrane helix</keyword>
<dbReference type="EMBL" id="CP045484">
    <property type="protein sequence ID" value="QGR17447.1"/>
    <property type="molecule type" value="Genomic_DNA"/>
</dbReference>
<feature type="transmembrane region" description="Helical" evidence="1">
    <location>
        <begin position="34"/>
        <end position="54"/>
    </location>
</feature>
<dbReference type="KEGG" id="soh:D1869_09755"/>
<name>A0A650CIU3_SULOH</name>
<keyword evidence="1" id="KW-0472">Membrane</keyword>